<accession>A0A6V8K9H0</accession>
<keyword evidence="3" id="KW-0804">Transcription</keyword>
<evidence type="ECO:0000256" key="4">
    <source>
        <dbReference type="SAM" id="MobiDB-lite"/>
    </source>
</evidence>
<dbReference type="GO" id="GO:0006950">
    <property type="term" value="P:response to stress"/>
    <property type="evidence" value="ECO:0007669"/>
    <property type="project" value="TreeGrafter"/>
</dbReference>
<dbReference type="GO" id="GO:0003700">
    <property type="term" value="F:DNA-binding transcription factor activity"/>
    <property type="evidence" value="ECO:0007669"/>
    <property type="project" value="InterPro"/>
</dbReference>
<proteinExistence type="predicted"/>
<evidence type="ECO:0000313" key="6">
    <source>
        <dbReference type="EMBL" id="GFJ81852.1"/>
    </source>
</evidence>
<keyword evidence="2" id="KW-0238">DNA-binding</keyword>
<dbReference type="InterPro" id="IPR023187">
    <property type="entry name" value="Tscrpt_reg_MarR-type_CS"/>
</dbReference>
<dbReference type="AlphaFoldDB" id="A0A6V8K9H0"/>
<dbReference type="SMART" id="SM00347">
    <property type="entry name" value="HTH_MARR"/>
    <property type="match status" value="1"/>
</dbReference>
<protein>
    <recommendedName>
        <fullName evidence="5">HTH marR-type domain-containing protein</fullName>
    </recommendedName>
</protein>
<dbReference type="Proteomes" id="UP000482800">
    <property type="component" value="Unassembled WGS sequence"/>
</dbReference>
<dbReference type="PANTHER" id="PTHR33164">
    <property type="entry name" value="TRANSCRIPTIONAL REGULATOR, MARR FAMILY"/>
    <property type="match status" value="1"/>
</dbReference>
<evidence type="ECO:0000256" key="1">
    <source>
        <dbReference type="ARBA" id="ARBA00023015"/>
    </source>
</evidence>
<sequence length="204" mass="22661">MRQGVLPLLEHLTRVGKRAYLNDMDPGGLRPRHLIALRLLAERGPQGQQGLAEALSLDPSNVVGLLNELEERDLVVRRRDPADRRRHIVELSPAGAQEVALADERAVDVEDRLLVALTAEERATLFDLLRRAVGTTSPACEFPRRTDRQRGPPRCRPRRTRRPRPPPSRADHPAVIGSSSYGLILAASKACALPHECCRCMDSL</sequence>
<feature type="compositionally biased region" description="Basic residues" evidence="4">
    <location>
        <begin position="151"/>
        <end position="164"/>
    </location>
</feature>
<evidence type="ECO:0000259" key="5">
    <source>
        <dbReference type="PROSITE" id="PS50995"/>
    </source>
</evidence>
<name>A0A6V8K9H0_9ACTN</name>
<evidence type="ECO:0000313" key="7">
    <source>
        <dbReference type="Proteomes" id="UP000482800"/>
    </source>
</evidence>
<dbReference type="InterPro" id="IPR039422">
    <property type="entry name" value="MarR/SlyA-like"/>
</dbReference>
<dbReference type="PROSITE" id="PS01117">
    <property type="entry name" value="HTH_MARR_1"/>
    <property type="match status" value="1"/>
</dbReference>
<dbReference type="InterPro" id="IPR036390">
    <property type="entry name" value="WH_DNA-bd_sf"/>
</dbReference>
<feature type="domain" description="HTH marR-type" evidence="5">
    <location>
        <begin position="2"/>
        <end position="134"/>
    </location>
</feature>
<dbReference type="Pfam" id="PF01047">
    <property type="entry name" value="MarR"/>
    <property type="match status" value="1"/>
</dbReference>
<dbReference type="Gene3D" id="1.10.10.10">
    <property type="entry name" value="Winged helix-like DNA-binding domain superfamily/Winged helix DNA-binding domain"/>
    <property type="match status" value="1"/>
</dbReference>
<reference evidence="6 7" key="2">
    <citation type="submission" date="2020-03" db="EMBL/GenBank/DDBJ databases">
        <authorList>
            <person name="Ichikawa N."/>
            <person name="Kimura A."/>
            <person name="Kitahashi Y."/>
            <person name="Uohara A."/>
        </authorList>
    </citation>
    <scope>NUCLEOTIDE SEQUENCE [LARGE SCALE GENOMIC DNA]</scope>
    <source>
        <strain evidence="6 7">NBRC 108639</strain>
    </source>
</reference>
<evidence type="ECO:0000256" key="3">
    <source>
        <dbReference type="ARBA" id="ARBA00023163"/>
    </source>
</evidence>
<dbReference type="GO" id="GO:0003677">
    <property type="term" value="F:DNA binding"/>
    <property type="evidence" value="ECO:0007669"/>
    <property type="project" value="UniProtKB-KW"/>
</dbReference>
<organism evidence="6 7">
    <name type="scientific">Phytohabitans houttuyneae</name>
    <dbReference type="NCBI Taxonomy" id="1076126"/>
    <lineage>
        <taxon>Bacteria</taxon>
        <taxon>Bacillati</taxon>
        <taxon>Actinomycetota</taxon>
        <taxon>Actinomycetes</taxon>
        <taxon>Micromonosporales</taxon>
        <taxon>Micromonosporaceae</taxon>
    </lineage>
</organism>
<dbReference type="EMBL" id="BLPF01000002">
    <property type="protein sequence ID" value="GFJ81852.1"/>
    <property type="molecule type" value="Genomic_DNA"/>
</dbReference>
<dbReference type="InterPro" id="IPR036388">
    <property type="entry name" value="WH-like_DNA-bd_sf"/>
</dbReference>
<dbReference type="InterPro" id="IPR000835">
    <property type="entry name" value="HTH_MarR-typ"/>
</dbReference>
<keyword evidence="1" id="KW-0805">Transcription regulation</keyword>
<dbReference type="SUPFAM" id="SSF46785">
    <property type="entry name" value="Winged helix' DNA-binding domain"/>
    <property type="match status" value="1"/>
</dbReference>
<gene>
    <name evidence="6" type="ORF">Phou_060320</name>
</gene>
<reference evidence="6 7" key="1">
    <citation type="submission" date="2020-03" db="EMBL/GenBank/DDBJ databases">
        <title>Whole genome shotgun sequence of Phytohabitans houttuyneae NBRC 108639.</title>
        <authorList>
            <person name="Komaki H."/>
            <person name="Tamura T."/>
        </authorList>
    </citation>
    <scope>NUCLEOTIDE SEQUENCE [LARGE SCALE GENOMIC DNA]</scope>
    <source>
        <strain evidence="6 7">NBRC 108639</strain>
    </source>
</reference>
<comment type="caution">
    <text evidence="6">The sequence shown here is derived from an EMBL/GenBank/DDBJ whole genome shotgun (WGS) entry which is preliminary data.</text>
</comment>
<dbReference type="PANTHER" id="PTHR33164:SF43">
    <property type="entry name" value="HTH-TYPE TRANSCRIPTIONAL REPRESSOR YETL"/>
    <property type="match status" value="1"/>
</dbReference>
<evidence type="ECO:0000256" key="2">
    <source>
        <dbReference type="ARBA" id="ARBA00023125"/>
    </source>
</evidence>
<dbReference type="PRINTS" id="PR00598">
    <property type="entry name" value="HTHMARR"/>
</dbReference>
<keyword evidence="7" id="KW-1185">Reference proteome</keyword>
<feature type="region of interest" description="Disordered" evidence="4">
    <location>
        <begin position="140"/>
        <end position="175"/>
    </location>
</feature>
<dbReference type="PROSITE" id="PS50995">
    <property type="entry name" value="HTH_MARR_2"/>
    <property type="match status" value="1"/>
</dbReference>